<dbReference type="Proteomes" id="UP001553161">
    <property type="component" value="Unassembled WGS sequence"/>
</dbReference>
<comment type="subcellular location">
    <subcellularLocation>
        <location evidence="1">Cell inner membrane</location>
        <topology evidence="1">Peripheral membrane protein</topology>
    </subcellularLocation>
</comment>
<gene>
    <name evidence="6" type="ORF">AB0T83_12320</name>
</gene>
<name>A0ABV3L7L3_9RHOB</name>
<feature type="domain" description="ABC transporter" evidence="5">
    <location>
        <begin position="12"/>
        <end position="267"/>
    </location>
</feature>
<dbReference type="InterPro" id="IPR027417">
    <property type="entry name" value="P-loop_NTPase"/>
</dbReference>
<evidence type="ECO:0000256" key="2">
    <source>
        <dbReference type="ARBA" id="ARBA00022448"/>
    </source>
</evidence>
<dbReference type="NCBIfam" id="NF007739">
    <property type="entry name" value="PRK10419.1"/>
    <property type="match status" value="2"/>
</dbReference>
<comment type="caution">
    <text evidence="6">The sequence shown here is derived from an EMBL/GenBank/DDBJ whole genome shotgun (WGS) entry which is preliminary data.</text>
</comment>
<keyword evidence="7" id="KW-1185">Reference proteome</keyword>
<dbReference type="Gene3D" id="3.40.50.300">
    <property type="entry name" value="P-loop containing nucleotide triphosphate hydrolases"/>
    <property type="match status" value="2"/>
</dbReference>
<dbReference type="SUPFAM" id="SSF52540">
    <property type="entry name" value="P-loop containing nucleoside triphosphate hydrolases"/>
    <property type="match status" value="2"/>
</dbReference>
<evidence type="ECO:0000256" key="3">
    <source>
        <dbReference type="ARBA" id="ARBA00022741"/>
    </source>
</evidence>
<dbReference type="RefSeq" id="WP_366193425.1">
    <property type="nucleotide sequence ID" value="NZ_JBFBVU010000014.1"/>
</dbReference>
<dbReference type="Pfam" id="PF00005">
    <property type="entry name" value="ABC_tran"/>
    <property type="match status" value="2"/>
</dbReference>
<dbReference type="InterPro" id="IPR013563">
    <property type="entry name" value="Oligopep_ABC_C"/>
</dbReference>
<dbReference type="PANTHER" id="PTHR43776">
    <property type="entry name" value="TRANSPORT ATP-BINDING PROTEIN"/>
    <property type="match status" value="1"/>
</dbReference>
<reference evidence="6 7" key="1">
    <citation type="submission" date="2024-07" db="EMBL/GenBank/DDBJ databases">
        <authorList>
            <person name="Kang M."/>
        </authorList>
    </citation>
    <scope>NUCLEOTIDE SEQUENCE [LARGE SCALE GENOMIC DNA]</scope>
    <source>
        <strain evidence="6 7">DFM31</strain>
    </source>
</reference>
<keyword evidence="2" id="KW-0813">Transport</keyword>
<dbReference type="InterPro" id="IPR050319">
    <property type="entry name" value="ABC_transp_ATP-bind"/>
</dbReference>
<dbReference type="PROSITE" id="PS50893">
    <property type="entry name" value="ABC_TRANSPORTER_2"/>
    <property type="match status" value="2"/>
</dbReference>
<feature type="domain" description="ABC transporter" evidence="5">
    <location>
        <begin position="290"/>
        <end position="545"/>
    </location>
</feature>
<evidence type="ECO:0000259" key="5">
    <source>
        <dbReference type="PROSITE" id="PS50893"/>
    </source>
</evidence>
<evidence type="ECO:0000313" key="6">
    <source>
        <dbReference type="EMBL" id="MEV8467564.1"/>
    </source>
</evidence>
<accession>A0ABV3L7L3</accession>
<evidence type="ECO:0000256" key="4">
    <source>
        <dbReference type="ARBA" id="ARBA00022840"/>
    </source>
</evidence>
<keyword evidence="3" id="KW-0547">Nucleotide-binding</keyword>
<protein>
    <submittedName>
        <fullName evidence="6">ABC transporter ATP-binding protein</fullName>
    </submittedName>
</protein>
<keyword evidence="4 6" id="KW-0067">ATP-binding</keyword>
<dbReference type="InterPro" id="IPR003593">
    <property type="entry name" value="AAA+_ATPase"/>
</dbReference>
<dbReference type="CDD" id="cd03257">
    <property type="entry name" value="ABC_NikE_OppD_transporters"/>
    <property type="match status" value="2"/>
</dbReference>
<sequence length="560" mass="60476">MTAQTGKTVLEVRGLSVAFPGRKGETTAISNVSFDLKLGQTTCFVGESGSGKSVTARAVLNIVEPAVIKAGAINLVDVEAGQRIELSGLNPDGAEIRAVRGARIAMIFQEPMSSLSPVHTIGEQIIEAILLHQDVDTATARDRAIEALRAVQIKNPEEAIDRYPFEYSGGMRQRAMIAMALGCEPDILIADEPTTALDVTTQAEILRLLKGLQESHGMAVMFITHDMGVVAEIADQVVVMLHGSVVETGEVDQVFHAPAHAYTKKLLKASMGLDEAAHGRAGVASGEVLIETHNLSLSFPSKKKLLRKPGSGVQALDEVSVELRRGEILGIVGESGSGKTTLARVLMGRFRPQVGQAIYHTRDGVAKDLTDPATFRDGQVYREMRMIFQDPYGSLNPRMTVQQIIGEPLLVNGLLKGAALRDRVGELLERVGLPASAMERYPHAFSGGQRQRIGIARAIALDPRVIIADEATSALDGSIRAQILDLLLDLRTELDLSILFIAHDIGVVRYFCDRVAVMHKGRVVETGTAVQICDAPQDPYTQRLISAVPIPDPRKRHLVA</sequence>
<proteinExistence type="predicted"/>
<dbReference type="EMBL" id="JBFBVU010000014">
    <property type="protein sequence ID" value="MEV8467564.1"/>
    <property type="molecule type" value="Genomic_DNA"/>
</dbReference>
<dbReference type="InterPro" id="IPR017871">
    <property type="entry name" value="ABC_transporter-like_CS"/>
</dbReference>
<dbReference type="InterPro" id="IPR003439">
    <property type="entry name" value="ABC_transporter-like_ATP-bd"/>
</dbReference>
<dbReference type="PROSITE" id="PS00211">
    <property type="entry name" value="ABC_TRANSPORTER_1"/>
    <property type="match status" value="2"/>
</dbReference>
<dbReference type="NCBIfam" id="NF008453">
    <property type="entry name" value="PRK11308.1"/>
    <property type="match status" value="2"/>
</dbReference>
<organism evidence="6 7">
    <name type="scientific">Meridianimarinicoccus marinus</name>
    <dbReference type="NCBI Taxonomy" id="3231483"/>
    <lineage>
        <taxon>Bacteria</taxon>
        <taxon>Pseudomonadati</taxon>
        <taxon>Pseudomonadota</taxon>
        <taxon>Alphaproteobacteria</taxon>
        <taxon>Rhodobacterales</taxon>
        <taxon>Paracoccaceae</taxon>
        <taxon>Meridianimarinicoccus</taxon>
    </lineage>
</organism>
<dbReference type="GO" id="GO:0005524">
    <property type="term" value="F:ATP binding"/>
    <property type="evidence" value="ECO:0007669"/>
    <property type="project" value="UniProtKB-KW"/>
</dbReference>
<evidence type="ECO:0000256" key="1">
    <source>
        <dbReference type="ARBA" id="ARBA00004417"/>
    </source>
</evidence>
<dbReference type="Pfam" id="PF08352">
    <property type="entry name" value="oligo_HPY"/>
    <property type="match status" value="2"/>
</dbReference>
<evidence type="ECO:0000313" key="7">
    <source>
        <dbReference type="Proteomes" id="UP001553161"/>
    </source>
</evidence>
<dbReference type="SMART" id="SM00382">
    <property type="entry name" value="AAA"/>
    <property type="match status" value="2"/>
</dbReference>